<evidence type="ECO:0000313" key="6">
    <source>
        <dbReference type="EMBL" id="GHF55669.1"/>
    </source>
</evidence>
<reference evidence="6" key="4">
    <citation type="submission" date="2024-05" db="EMBL/GenBank/DDBJ databases">
        <authorList>
            <person name="Sun Q."/>
            <person name="Zhou Y."/>
        </authorList>
    </citation>
    <scope>NUCLEOTIDE SEQUENCE</scope>
    <source>
        <strain evidence="6">CGMCC 1.18437</strain>
    </source>
</reference>
<evidence type="ECO:0000256" key="2">
    <source>
        <dbReference type="ARBA" id="ARBA00022723"/>
    </source>
</evidence>
<dbReference type="Proteomes" id="UP000619376">
    <property type="component" value="Unassembled WGS sequence"/>
</dbReference>
<comment type="caution">
    <text evidence="7">The sequence shown here is derived from an EMBL/GenBank/DDBJ whole genome shotgun (WGS) entry which is preliminary data.</text>
</comment>
<dbReference type="PANTHER" id="PTHR11358">
    <property type="entry name" value="ARGINASE/AGMATINASE"/>
    <property type="match status" value="1"/>
</dbReference>
<keyword evidence="3 5" id="KW-0378">Hydrolase</keyword>
<keyword evidence="9" id="KW-1185">Reference proteome</keyword>
<comment type="similarity">
    <text evidence="1">Belongs to the arginase family. Agmatinase subfamily.</text>
</comment>
<dbReference type="InterPro" id="IPR005925">
    <property type="entry name" value="Agmatinase-rel"/>
</dbReference>
<dbReference type="Pfam" id="PF00491">
    <property type="entry name" value="Arginase"/>
    <property type="match status" value="1"/>
</dbReference>
<dbReference type="InterPro" id="IPR023696">
    <property type="entry name" value="Ureohydrolase_dom_sf"/>
</dbReference>
<dbReference type="PANTHER" id="PTHR11358:SF26">
    <property type="entry name" value="GUANIDINO ACID HYDROLASE, MITOCHONDRIAL"/>
    <property type="match status" value="1"/>
</dbReference>
<comment type="cofactor">
    <cofactor evidence="4">
        <name>Mn(2+)</name>
        <dbReference type="ChEBI" id="CHEBI:29035"/>
    </cofactor>
    <text evidence="4">Binds 2 manganese ions per subunit.</text>
</comment>
<proteinExistence type="inferred from homology"/>
<dbReference type="EC" id="3.5.3.11" evidence="7"/>
<dbReference type="InterPro" id="IPR020855">
    <property type="entry name" value="Ureohydrolase_Mn_BS"/>
</dbReference>
<dbReference type="InterPro" id="IPR006035">
    <property type="entry name" value="Ureohydrolase"/>
</dbReference>
<dbReference type="PIRSF" id="PIRSF036979">
    <property type="entry name" value="Arginase"/>
    <property type="match status" value="1"/>
</dbReference>
<evidence type="ECO:0000256" key="1">
    <source>
        <dbReference type="ARBA" id="ARBA00009227"/>
    </source>
</evidence>
<evidence type="ECO:0000313" key="8">
    <source>
        <dbReference type="Proteomes" id="UP000539473"/>
    </source>
</evidence>
<accession>A0A7W8NPB6</accession>
<gene>
    <name evidence="6" type="primary">speB1</name>
    <name evidence="6" type="ORF">GCM10017781_35090</name>
    <name evidence="7" type="ORF">HNQ07_003324</name>
</gene>
<dbReference type="GO" id="GO:0008783">
    <property type="term" value="F:agmatinase activity"/>
    <property type="evidence" value="ECO:0007669"/>
    <property type="project" value="UniProtKB-EC"/>
</dbReference>
<dbReference type="EMBL" id="BNAJ01000010">
    <property type="protein sequence ID" value="GHF55669.1"/>
    <property type="molecule type" value="Genomic_DNA"/>
</dbReference>
<protein>
    <submittedName>
        <fullName evidence="7">Agmatinase</fullName>
        <ecNumber evidence="7">3.5.3.11</ecNumber>
    </submittedName>
</protein>
<feature type="binding site" evidence="4">
    <location>
        <position position="240"/>
    </location>
    <ligand>
        <name>Mn(2+)</name>
        <dbReference type="ChEBI" id="CHEBI:29035"/>
        <label>1</label>
    </ligand>
</feature>
<dbReference type="Gene3D" id="3.40.800.10">
    <property type="entry name" value="Ureohydrolase domain"/>
    <property type="match status" value="1"/>
</dbReference>
<dbReference type="Proteomes" id="UP000539473">
    <property type="component" value="Unassembled WGS sequence"/>
</dbReference>
<feature type="binding site" evidence="4">
    <location>
        <position position="151"/>
    </location>
    <ligand>
        <name>Mn(2+)</name>
        <dbReference type="ChEBI" id="CHEBI:29035"/>
        <label>1</label>
    </ligand>
</feature>
<keyword evidence="2 4" id="KW-0479">Metal-binding</keyword>
<dbReference type="EMBL" id="JACHFK010000009">
    <property type="protein sequence ID" value="MBB5377824.1"/>
    <property type="molecule type" value="Genomic_DNA"/>
</dbReference>
<reference evidence="9" key="2">
    <citation type="journal article" date="2019" name="Int. J. Syst. Evol. Microbiol.">
        <title>The Global Catalogue of Microorganisms (GCM) 10K type strain sequencing project: providing services to taxonomists for standard genome sequencing and annotation.</title>
        <authorList>
            <consortium name="The Broad Institute Genomics Platform"/>
            <consortium name="The Broad Institute Genome Sequencing Center for Infectious Disease"/>
            <person name="Wu L."/>
            <person name="Ma J."/>
        </authorList>
    </citation>
    <scope>NUCLEOTIDE SEQUENCE [LARGE SCALE GENOMIC DNA]</scope>
    <source>
        <strain evidence="9">CGMCC 1.18437</strain>
    </source>
</reference>
<reference evidence="7 8" key="3">
    <citation type="submission" date="2020-08" db="EMBL/GenBank/DDBJ databases">
        <title>Genomic Encyclopedia of Type Strains, Phase IV (KMG-IV): sequencing the most valuable type-strain genomes for metagenomic binning, comparative biology and taxonomic classification.</title>
        <authorList>
            <person name="Goeker M."/>
        </authorList>
    </citation>
    <scope>NUCLEOTIDE SEQUENCE [LARGE SCALE GENOMIC DNA]</scope>
    <source>
        <strain evidence="7 8">DSM 27521</strain>
    </source>
</reference>
<evidence type="ECO:0000256" key="4">
    <source>
        <dbReference type="PIRSR" id="PIRSR036979-1"/>
    </source>
</evidence>
<dbReference type="PROSITE" id="PS01053">
    <property type="entry name" value="ARGINASE_1"/>
    <property type="match status" value="1"/>
</dbReference>
<evidence type="ECO:0000256" key="5">
    <source>
        <dbReference type="RuleBase" id="RU003684"/>
    </source>
</evidence>
<feature type="binding site" evidence="4">
    <location>
        <position position="149"/>
    </location>
    <ligand>
        <name>Mn(2+)</name>
        <dbReference type="ChEBI" id="CHEBI:29035"/>
        <label>1</label>
    </ligand>
</feature>
<dbReference type="PROSITE" id="PS51409">
    <property type="entry name" value="ARGINASE_2"/>
    <property type="match status" value="1"/>
</dbReference>
<dbReference type="SUPFAM" id="SSF52768">
    <property type="entry name" value="Arginase/deacetylase"/>
    <property type="match status" value="1"/>
</dbReference>
<reference evidence="6" key="1">
    <citation type="journal article" date="2014" name="Int. J. Syst. Evol. Microbiol.">
        <title>Complete genome of a new Firmicutes species belonging to the dominant human colonic microbiota ('Ruminococcus bicirculans') reveals two chromosomes and a selective capacity to utilize plant glucans.</title>
        <authorList>
            <consortium name="NISC Comparative Sequencing Program"/>
            <person name="Wegmann U."/>
            <person name="Louis P."/>
            <person name="Goesmann A."/>
            <person name="Henrissat B."/>
            <person name="Duncan S.H."/>
            <person name="Flint H.J."/>
        </authorList>
    </citation>
    <scope>NUCLEOTIDE SEQUENCE</scope>
    <source>
        <strain evidence="6">CGMCC 1.18437</strain>
    </source>
</reference>
<evidence type="ECO:0000256" key="3">
    <source>
        <dbReference type="ARBA" id="ARBA00022801"/>
    </source>
</evidence>
<dbReference type="NCBIfam" id="NF002564">
    <property type="entry name" value="PRK02190.1"/>
    <property type="match status" value="1"/>
</dbReference>
<dbReference type="GO" id="GO:0046872">
    <property type="term" value="F:metal ion binding"/>
    <property type="evidence" value="ECO:0007669"/>
    <property type="project" value="UniProtKB-KW"/>
</dbReference>
<evidence type="ECO:0000313" key="7">
    <source>
        <dbReference type="EMBL" id="MBB5377824.1"/>
    </source>
</evidence>
<evidence type="ECO:0000313" key="9">
    <source>
        <dbReference type="Proteomes" id="UP000619376"/>
    </source>
</evidence>
<feature type="binding site" evidence="4">
    <location>
        <position position="238"/>
    </location>
    <ligand>
        <name>Mn(2+)</name>
        <dbReference type="ChEBI" id="CHEBI:29035"/>
        <label>1</label>
    </ligand>
</feature>
<dbReference type="PRINTS" id="PR00116">
    <property type="entry name" value="ARGINASE"/>
</dbReference>
<sequence length="322" mass="34748">MPHYEPADSFETPRFTGVRTFMRLPHVTDLDGVDFAVIGTPFDTGASYRVGARFGPAAIRTASALQRPFNAAQKIRVFDHLSGVDYGDLPTVPGQIEASYDRIVAALTPVVRSGVTPVLLGGDHSVTLAHLRAVSSVHGPLALVHFDSHSDTWDSYFGFQYNHGTPFKRAAEEGILDPSASIQIGMRGPLYDPEDLDVARHLGFEVIDGYELPAFTPESLAERVRARVGDRPVFLTFDVDFVDPAFAPGTGTPEVGGPTSRQALDYVRALHRPGVGGLNLVGCDVVEVLPAYDHGEVTALLAATVAYELITLLALNRRDGRA</sequence>
<organism evidence="7 8">
    <name type="scientific">Deinococcus metalli</name>
    <dbReference type="NCBI Taxonomy" id="1141878"/>
    <lineage>
        <taxon>Bacteria</taxon>
        <taxon>Thermotogati</taxon>
        <taxon>Deinococcota</taxon>
        <taxon>Deinococci</taxon>
        <taxon>Deinococcales</taxon>
        <taxon>Deinococcaceae</taxon>
        <taxon>Deinococcus</taxon>
    </lineage>
</organism>
<dbReference type="CDD" id="cd11592">
    <property type="entry name" value="Agmatinase_PAH"/>
    <property type="match status" value="1"/>
</dbReference>
<dbReference type="NCBIfam" id="TIGR01230">
    <property type="entry name" value="agmatinase"/>
    <property type="match status" value="1"/>
</dbReference>
<feature type="binding site" evidence="4">
    <location>
        <position position="147"/>
    </location>
    <ligand>
        <name>Mn(2+)</name>
        <dbReference type="ChEBI" id="CHEBI:29035"/>
        <label>1</label>
    </ligand>
</feature>
<dbReference type="GO" id="GO:0033389">
    <property type="term" value="P:putrescine biosynthetic process from arginine, via agmatine"/>
    <property type="evidence" value="ECO:0007669"/>
    <property type="project" value="TreeGrafter"/>
</dbReference>
<feature type="binding site" evidence="4">
    <location>
        <position position="124"/>
    </location>
    <ligand>
        <name>Mn(2+)</name>
        <dbReference type="ChEBI" id="CHEBI:29035"/>
        <label>2</label>
    </ligand>
</feature>
<dbReference type="RefSeq" id="WP_184113751.1">
    <property type="nucleotide sequence ID" value="NZ_BNAJ01000010.1"/>
</dbReference>
<keyword evidence="4" id="KW-0464">Manganese</keyword>
<name>A0A7W8NPB6_9DEIO</name>
<dbReference type="AlphaFoldDB" id="A0A7W8NPB6"/>